<gene>
    <name evidence="2" type="ORF">NTJ_05182</name>
</gene>
<accession>A0ABN7AJY6</accession>
<keyword evidence="3" id="KW-1185">Reference proteome</keyword>
<protein>
    <submittedName>
        <fullName evidence="2">Uncharacterized protein</fullName>
    </submittedName>
</protein>
<name>A0ABN7AJY6_9HEMI</name>
<reference evidence="2 3" key="1">
    <citation type="submission" date="2023-09" db="EMBL/GenBank/DDBJ databases">
        <title>Nesidiocoris tenuis whole genome shotgun sequence.</title>
        <authorList>
            <person name="Shibata T."/>
            <person name="Shimoda M."/>
            <person name="Kobayashi T."/>
            <person name="Uehara T."/>
        </authorList>
    </citation>
    <scope>NUCLEOTIDE SEQUENCE [LARGE SCALE GENOMIC DNA]</scope>
    <source>
        <strain evidence="2 3">Japan</strain>
    </source>
</reference>
<organism evidence="2 3">
    <name type="scientific">Nesidiocoris tenuis</name>
    <dbReference type="NCBI Taxonomy" id="355587"/>
    <lineage>
        <taxon>Eukaryota</taxon>
        <taxon>Metazoa</taxon>
        <taxon>Ecdysozoa</taxon>
        <taxon>Arthropoda</taxon>
        <taxon>Hexapoda</taxon>
        <taxon>Insecta</taxon>
        <taxon>Pterygota</taxon>
        <taxon>Neoptera</taxon>
        <taxon>Paraneoptera</taxon>
        <taxon>Hemiptera</taxon>
        <taxon>Heteroptera</taxon>
        <taxon>Panheteroptera</taxon>
        <taxon>Cimicomorpha</taxon>
        <taxon>Miridae</taxon>
        <taxon>Dicyphina</taxon>
        <taxon>Nesidiocoris</taxon>
    </lineage>
</organism>
<dbReference type="EMBL" id="AP028911">
    <property type="protein sequence ID" value="BES92373.1"/>
    <property type="molecule type" value="Genomic_DNA"/>
</dbReference>
<proteinExistence type="predicted"/>
<feature type="compositionally biased region" description="Basic and acidic residues" evidence="1">
    <location>
        <begin position="48"/>
        <end position="62"/>
    </location>
</feature>
<evidence type="ECO:0000313" key="2">
    <source>
        <dbReference type="EMBL" id="BES92373.1"/>
    </source>
</evidence>
<evidence type="ECO:0000313" key="3">
    <source>
        <dbReference type="Proteomes" id="UP001307889"/>
    </source>
</evidence>
<evidence type="ECO:0000256" key="1">
    <source>
        <dbReference type="SAM" id="MobiDB-lite"/>
    </source>
</evidence>
<dbReference type="Proteomes" id="UP001307889">
    <property type="component" value="Chromosome 3"/>
</dbReference>
<sequence>MAEEIWMNGDTNFKGEISHLSPSTKLRDSLKVKLPGSNDPRVWGYSVDGERKGPGGADTDKHNYPTETVLRCQWVWCTVGNCGETDIYETLGQDFARH</sequence>
<feature type="region of interest" description="Disordered" evidence="1">
    <location>
        <begin position="43"/>
        <end position="62"/>
    </location>
</feature>